<keyword evidence="2" id="KW-1185">Reference proteome</keyword>
<sequence length="137" mass="14974">MIFEVPIDHFPATSQQVSKTRDQKPLRLSTVSLQCKEVNAAVAPLSPSVRRSQFNFSVEVPKTAIPTVRAAMPPRLKRALTSPSLPVQHLSLNLVRKASTPSSQASRTNSVSDLLKNDLLKMPARLISNAVSLHQLA</sequence>
<protein>
    <submittedName>
        <fullName evidence="1">Uncharacterized protein</fullName>
    </submittedName>
</protein>
<accession>A0A8R1DEQ1</accession>
<evidence type="ECO:0000313" key="1">
    <source>
        <dbReference type="EnsemblMetazoa" id="CJA00237.1"/>
    </source>
</evidence>
<organism evidence="1 2">
    <name type="scientific">Caenorhabditis japonica</name>
    <dbReference type="NCBI Taxonomy" id="281687"/>
    <lineage>
        <taxon>Eukaryota</taxon>
        <taxon>Metazoa</taxon>
        <taxon>Ecdysozoa</taxon>
        <taxon>Nematoda</taxon>
        <taxon>Chromadorea</taxon>
        <taxon>Rhabditida</taxon>
        <taxon>Rhabditina</taxon>
        <taxon>Rhabditomorpha</taxon>
        <taxon>Rhabditoidea</taxon>
        <taxon>Rhabditidae</taxon>
        <taxon>Peloderinae</taxon>
        <taxon>Caenorhabditis</taxon>
    </lineage>
</organism>
<dbReference type="Proteomes" id="UP000005237">
    <property type="component" value="Unassembled WGS sequence"/>
</dbReference>
<reference evidence="1" key="2">
    <citation type="submission" date="2022-06" db="UniProtKB">
        <authorList>
            <consortium name="EnsemblMetazoa"/>
        </authorList>
    </citation>
    <scope>IDENTIFICATION</scope>
    <source>
        <strain evidence="1">DF5081</strain>
    </source>
</reference>
<dbReference type="AlphaFoldDB" id="A0A8R1DEQ1"/>
<evidence type="ECO:0000313" key="2">
    <source>
        <dbReference type="Proteomes" id="UP000005237"/>
    </source>
</evidence>
<name>A0A8R1DEQ1_CAEJA</name>
<reference evidence="2" key="1">
    <citation type="submission" date="2010-08" db="EMBL/GenBank/DDBJ databases">
        <authorList>
            <consortium name="Caenorhabditis japonica Sequencing Consortium"/>
            <person name="Wilson R.K."/>
        </authorList>
    </citation>
    <scope>NUCLEOTIDE SEQUENCE [LARGE SCALE GENOMIC DNA]</scope>
    <source>
        <strain evidence="2">DF5081</strain>
    </source>
</reference>
<proteinExistence type="predicted"/>
<dbReference type="EnsemblMetazoa" id="CJA00237.1">
    <property type="protein sequence ID" value="CJA00237.1"/>
    <property type="gene ID" value="WBGene00119441"/>
</dbReference>